<protein>
    <submittedName>
        <fullName evidence="1">Uncharacterized protein</fullName>
    </submittedName>
</protein>
<dbReference type="Proteomes" id="UP000018144">
    <property type="component" value="Unassembled WGS sequence"/>
</dbReference>
<proteinExistence type="predicted"/>
<name>U4L1U0_PYROM</name>
<reference evidence="1 2" key="1">
    <citation type="journal article" date="2013" name="PLoS Genet.">
        <title>The genome and development-dependent transcriptomes of Pyronema confluens: a window into fungal evolution.</title>
        <authorList>
            <person name="Traeger S."/>
            <person name="Altegoer F."/>
            <person name="Freitag M."/>
            <person name="Gabaldon T."/>
            <person name="Kempken F."/>
            <person name="Kumar A."/>
            <person name="Marcet-Houben M."/>
            <person name="Poggeler S."/>
            <person name="Stajich J.E."/>
            <person name="Nowrousian M."/>
        </authorList>
    </citation>
    <scope>NUCLEOTIDE SEQUENCE [LARGE SCALE GENOMIC DNA]</scope>
    <source>
        <strain evidence="2">CBS 100304</strain>
        <tissue evidence="1">Vegetative mycelium</tissue>
    </source>
</reference>
<keyword evidence="2" id="KW-1185">Reference proteome</keyword>
<organism evidence="1 2">
    <name type="scientific">Pyronema omphalodes (strain CBS 100304)</name>
    <name type="common">Pyronema confluens</name>
    <dbReference type="NCBI Taxonomy" id="1076935"/>
    <lineage>
        <taxon>Eukaryota</taxon>
        <taxon>Fungi</taxon>
        <taxon>Dikarya</taxon>
        <taxon>Ascomycota</taxon>
        <taxon>Pezizomycotina</taxon>
        <taxon>Pezizomycetes</taxon>
        <taxon>Pezizales</taxon>
        <taxon>Pyronemataceae</taxon>
        <taxon>Pyronema</taxon>
    </lineage>
</organism>
<sequence length="25" mass="2965">MNRGSDNLMRLRMCYTRGDGKEFVD</sequence>
<evidence type="ECO:0000313" key="1">
    <source>
        <dbReference type="EMBL" id="CCX09616.1"/>
    </source>
</evidence>
<dbReference type="AlphaFoldDB" id="U4L1U0"/>
<gene>
    <name evidence="1" type="ORF">PCON_09209</name>
</gene>
<evidence type="ECO:0000313" key="2">
    <source>
        <dbReference type="Proteomes" id="UP000018144"/>
    </source>
</evidence>
<dbReference type="EMBL" id="HF935477">
    <property type="protein sequence ID" value="CCX09616.1"/>
    <property type="molecule type" value="Genomic_DNA"/>
</dbReference>
<accession>U4L1U0</accession>